<gene>
    <name evidence="3" type="ORF">JF922_07430</name>
</gene>
<comment type="caution">
    <text evidence="3">The sequence shown here is derived from an EMBL/GenBank/DDBJ whole genome shotgun (WGS) entry which is preliminary data.</text>
</comment>
<feature type="domain" description="DUF1731" evidence="2">
    <location>
        <begin position="282"/>
        <end position="316"/>
    </location>
</feature>
<sequence length="317" mass="33388">MSWPASRRRSPVSLPDGSDDRPVVVAGATGLLGRALCERLTAGGIPFRVLSRNPSRARSLVKGALSYHQWQPIERGGPWVSVVEGARAVVHLASPLVSRSSWPTEYKQVLYDICVVGTQGLVSAVAQSGARPPAFISASTAGYYAPDVGSRPVDESAPPGAHFLGSLAAGWEAAAAHVAEFGVRHVALRSGLILARRGALRRLRWAARLGLGGPPRPASAGQPWIHLEDEVGLLLLAIDDERAQGPLNCVAPHLVTSSEFMAGVRAQVRVAGGLAPPLRLVPGAVAATSGRTVIPARALALGYDFRHPSLERALRAR</sequence>
<evidence type="ECO:0000313" key="4">
    <source>
        <dbReference type="Proteomes" id="UP000612893"/>
    </source>
</evidence>
<keyword evidence="4" id="KW-1185">Reference proteome</keyword>
<dbReference type="InterPro" id="IPR001509">
    <property type="entry name" value="Epimerase_deHydtase"/>
</dbReference>
<proteinExistence type="predicted"/>
<reference evidence="3" key="1">
    <citation type="submission" date="2020-10" db="EMBL/GenBank/DDBJ databases">
        <title>Ca. Dormibacterota MAGs.</title>
        <authorList>
            <person name="Montgomery K."/>
        </authorList>
    </citation>
    <scope>NUCLEOTIDE SEQUENCE [LARGE SCALE GENOMIC DNA]</scope>
    <source>
        <strain evidence="3">SC8812_S17_10</strain>
    </source>
</reference>
<name>A0A934N8S1_9BACT</name>
<evidence type="ECO:0000259" key="2">
    <source>
        <dbReference type="Pfam" id="PF08338"/>
    </source>
</evidence>
<dbReference type="Proteomes" id="UP000612893">
    <property type="component" value="Unassembled WGS sequence"/>
</dbReference>
<dbReference type="PANTHER" id="PTHR11092:SF0">
    <property type="entry name" value="EPIMERASE FAMILY PROTEIN SDR39U1"/>
    <property type="match status" value="1"/>
</dbReference>
<organism evidence="3 4">
    <name type="scientific">Candidatus Nephthysia bennettiae</name>
    <dbReference type="NCBI Taxonomy" id="3127016"/>
    <lineage>
        <taxon>Bacteria</taxon>
        <taxon>Bacillati</taxon>
        <taxon>Candidatus Dormiibacterota</taxon>
        <taxon>Candidatus Dormibacteria</taxon>
        <taxon>Candidatus Dormibacterales</taxon>
        <taxon>Candidatus Dormibacteraceae</taxon>
        <taxon>Candidatus Nephthysia</taxon>
    </lineage>
</organism>
<protein>
    <submittedName>
        <fullName evidence="3">DUF1731 domain-containing protein</fullName>
    </submittedName>
</protein>
<feature type="domain" description="NAD-dependent epimerase/dehydratase" evidence="1">
    <location>
        <begin position="23"/>
        <end position="243"/>
    </location>
</feature>
<dbReference type="Gene3D" id="3.40.50.720">
    <property type="entry name" value="NAD(P)-binding Rossmann-like Domain"/>
    <property type="match status" value="1"/>
</dbReference>
<dbReference type="Pfam" id="PF08338">
    <property type="entry name" value="DUF1731"/>
    <property type="match status" value="1"/>
</dbReference>
<evidence type="ECO:0000313" key="3">
    <source>
        <dbReference type="EMBL" id="MBJ7597904.1"/>
    </source>
</evidence>
<dbReference type="PANTHER" id="PTHR11092">
    <property type="entry name" value="SUGAR NUCLEOTIDE EPIMERASE RELATED"/>
    <property type="match status" value="1"/>
</dbReference>
<dbReference type="EMBL" id="JAEKNR010000083">
    <property type="protein sequence ID" value="MBJ7597904.1"/>
    <property type="molecule type" value="Genomic_DNA"/>
</dbReference>
<dbReference type="Pfam" id="PF01370">
    <property type="entry name" value="Epimerase"/>
    <property type="match status" value="1"/>
</dbReference>
<dbReference type="InterPro" id="IPR036291">
    <property type="entry name" value="NAD(P)-bd_dom_sf"/>
</dbReference>
<evidence type="ECO:0000259" key="1">
    <source>
        <dbReference type="Pfam" id="PF01370"/>
    </source>
</evidence>
<dbReference type="AlphaFoldDB" id="A0A934N8S1"/>
<dbReference type="SUPFAM" id="SSF51735">
    <property type="entry name" value="NAD(P)-binding Rossmann-fold domains"/>
    <property type="match status" value="1"/>
</dbReference>
<dbReference type="InterPro" id="IPR013549">
    <property type="entry name" value="DUF1731"/>
</dbReference>
<accession>A0A934N8S1</accession>
<dbReference type="RefSeq" id="WP_338200507.1">
    <property type="nucleotide sequence ID" value="NZ_JAEKNR010000083.1"/>
</dbReference>